<sequence length="108" mass="12397">MKLTQQITLFSTTLLLCSVLLLPSLAQFAHIFEGHDHKPCKELTTHLHEKKFECDIHFFHFSQLDFSIETYSITSISEATQQLVDFYTASDKNKLHYHTTSRGPPALS</sequence>
<gene>
    <name evidence="2" type="ORF">ACFQO1_06360</name>
</gene>
<accession>A0ABW2MUV6</accession>
<evidence type="ECO:0000313" key="3">
    <source>
        <dbReference type="Proteomes" id="UP001596415"/>
    </source>
</evidence>
<name>A0ABW2MUV6_9FLAO</name>
<feature type="chain" id="PRO_5045221402" evidence="1">
    <location>
        <begin position="30"/>
        <end position="108"/>
    </location>
</feature>
<comment type="caution">
    <text evidence="2">The sequence shown here is derived from an EMBL/GenBank/DDBJ whole genome shotgun (WGS) entry which is preliminary data.</text>
</comment>
<dbReference type="EMBL" id="JBHTBN010000002">
    <property type="protein sequence ID" value="MFC7357302.1"/>
    <property type="molecule type" value="Genomic_DNA"/>
</dbReference>
<keyword evidence="3" id="KW-1185">Reference proteome</keyword>
<proteinExistence type="predicted"/>
<protein>
    <submittedName>
        <fullName evidence="2">Uncharacterized protein</fullName>
    </submittedName>
</protein>
<dbReference type="RefSeq" id="WP_380217148.1">
    <property type="nucleotide sequence ID" value="NZ_JBHTBN010000002.1"/>
</dbReference>
<evidence type="ECO:0000256" key="1">
    <source>
        <dbReference type="SAM" id="SignalP"/>
    </source>
</evidence>
<feature type="signal peptide" evidence="1">
    <location>
        <begin position="1"/>
        <end position="29"/>
    </location>
</feature>
<reference evidence="3" key="1">
    <citation type="journal article" date="2019" name="Int. J. Syst. Evol. Microbiol.">
        <title>The Global Catalogue of Microorganisms (GCM) 10K type strain sequencing project: providing services to taxonomists for standard genome sequencing and annotation.</title>
        <authorList>
            <consortium name="The Broad Institute Genomics Platform"/>
            <consortium name="The Broad Institute Genome Sequencing Center for Infectious Disease"/>
            <person name="Wu L."/>
            <person name="Ma J."/>
        </authorList>
    </citation>
    <scope>NUCLEOTIDE SEQUENCE [LARGE SCALE GENOMIC DNA]</scope>
    <source>
        <strain evidence="3">CGMCC 1.16306</strain>
    </source>
</reference>
<dbReference type="Proteomes" id="UP001596415">
    <property type="component" value="Unassembled WGS sequence"/>
</dbReference>
<organism evidence="2 3">
    <name type="scientific">Jejudonia soesokkakensis</name>
    <dbReference type="NCBI Taxonomy" id="1323432"/>
    <lineage>
        <taxon>Bacteria</taxon>
        <taxon>Pseudomonadati</taxon>
        <taxon>Bacteroidota</taxon>
        <taxon>Flavobacteriia</taxon>
        <taxon>Flavobacteriales</taxon>
        <taxon>Flavobacteriaceae</taxon>
        <taxon>Jejudonia</taxon>
    </lineage>
</organism>
<evidence type="ECO:0000313" key="2">
    <source>
        <dbReference type="EMBL" id="MFC7357302.1"/>
    </source>
</evidence>
<keyword evidence="1" id="KW-0732">Signal</keyword>